<evidence type="ECO:0008006" key="3">
    <source>
        <dbReference type="Google" id="ProtNLM"/>
    </source>
</evidence>
<evidence type="ECO:0000313" key="1">
    <source>
        <dbReference type="EMBL" id="KAK5833790.1"/>
    </source>
</evidence>
<dbReference type="PANTHER" id="PTHR33116:SF86">
    <property type="entry name" value="REVERSE TRANSCRIPTASE DOMAIN-CONTAINING PROTEIN"/>
    <property type="match status" value="1"/>
</dbReference>
<comment type="caution">
    <text evidence="1">The sequence shown here is derived from an EMBL/GenBank/DDBJ whole genome shotgun (WGS) entry which is preliminary data.</text>
</comment>
<keyword evidence="2" id="KW-1185">Reference proteome</keyword>
<accession>A0ABR0Q3A2</accession>
<dbReference type="PANTHER" id="PTHR33116">
    <property type="entry name" value="REVERSE TRANSCRIPTASE ZINC-BINDING DOMAIN-CONTAINING PROTEIN-RELATED-RELATED"/>
    <property type="match status" value="1"/>
</dbReference>
<evidence type="ECO:0000313" key="2">
    <source>
        <dbReference type="Proteomes" id="UP001358586"/>
    </source>
</evidence>
<name>A0ABR0Q3A2_GOSAR</name>
<reference evidence="1 2" key="1">
    <citation type="submission" date="2023-03" db="EMBL/GenBank/DDBJ databases">
        <title>WGS of Gossypium arboreum.</title>
        <authorList>
            <person name="Yu D."/>
        </authorList>
    </citation>
    <scope>NUCLEOTIDE SEQUENCE [LARGE SCALE GENOMIC DNA]</scope>
    <source>
        <tissue evidence="1">Leaf</tissue>
    </source>
</reference>
<sequence length="211" mass="24889">MPHEQVLDKFDFANVSGQEINFEKSMILFNPNTPKVQRQLFGDLLGIKVVDKLDNYLELPFSVGKKKTLAFQESINRFSCRINSWSKRLLSFGGKEIFIKAVLQSFLTYAFSVFLAFKVVIEDMQAKICRTWWTSSFTTKSVYSSLMLKQMGFNPHQFFWKDIWTRVLFVTPIGLDLYQVMLKRMILYGWTSFGLEMEDHHREHIRPSLWM</sequence>
<gene>
    <name evidence="1" type="ORF">PVK06_017648</name>
</gene>
<proteinExistence type="predicted"/>
<dbReference type="Proteomes" id="UP001358586">
    <property type="component" value="Chromosome 5"/>
</dbReference>
<organism evidence="1 2">
    <name type="scientific">Gossypium arboreum</name>
    <name type="common">Tree cotton</name>
    <name type="synonym">Gossypium nanking</name>
    <dbReference type="NCBI Taxonomy" id="29729"/>
    <lineage>
        <taxon>Eukaryota</taxon>
        <taxon>Viridiplantae</taxon>
        <taxon>Streptophyta</taxon>
        <taxon>Embryophyta</taxon>
        <taxon>Tracheophyta</taxon>
        <taxon>Spermatophyta</taxon>
        <taxon>Magnoliopsida</taxon>
        <taxon>eudicotyledons</taxon>
        <taxon>Gunneridae</taxon>
        <taxon>Pentapetalae</taxon>
        <taxon>rosids</taxon>
        <taxon>malvids</taxon>
        <taxon>Malvales</taxon>
        <taxon>Malvaceae</taxon>
        <taxon>Malvoideae</taxon>
        <taxon>Gossypium</taxon>
    </lineage>
</organism>
<dbReference type="EMBL" id="JARKNE010000005">
    <property type="protein sequence ID" value="KAK5833790.1"/>
    <property type="molecule type" value="Genomic_DNA"/>
</dbReference>
<protein>
    <recommendedName>
        <fullName evidence="3">Reverse transcriptase</fullName>
    </recommendedName>
</protein>